<keyword evidence="7 15" id="KW-0547">Nucleotide-binding</keyword>
<dbReference type="STRING" id="211460.YH63_09020"/>
<evidence type="ECO:0000313" key="20">
    <source>
        <dbReference type="Proteomes" id="UP000034832"/>
    </source>
</evidence>
<evidence type="ECO:0000256" key="11">
    <source>
        <dbReference type="ARBA" id="ARBA00022989"/>
    </source>
</evidence>
<dbReference type="InterPro" id="IPR011546">
    <property type="entry name" value="Pept_M41_FtsH_extracell"/>
</dbReference>
<evidence type="ECO:0000313" key="19">
    <source>
        <dbReference type="EMBL" id="TKT71713.1"/>
    </source>
</evidence>
<dbReference type="InterPro" id="IPR000642">
    <property type="entry name" value="Peptidase_M41"/>
</dbReference>
<dbReference type="GO" id="GO:0030163">
    <property type="term" value="P:protein catabolic process"/>
    <property type="evidence" value="ECO:0007669"/>
    <property type="project" value="UniProtKB-UniRule"/>
</dbReference>
<dbReference type="GO" id="GO:0006508">
    <property type="term" value="P:proteolysis"/>
    <property type="evidence" value="ECO:0007669"/>
    <property type="project" value="UniProtKB-KW"/>
</dbReference>
<dbReference type="SUPFAM" id="SSF140990">
    <property type="entry name" value="FtsH protease domain-like"/>
    <property type="match status" value="1"/>
</dbReference>
<evidence type="ECO:0000256" key="5">
    <source>
        <dbReference type="ARBA" id="ARBA00022692"/>
    </source>
</evidence>
<feature type="transmembrane region" description="Helical" evidence="15">
    <location>
        <begin position="103"/>
        <end position="124"/>
    </location>
</feature>
<evidence type="ECO:0000256" key="14">
    <source>
        <dbReference type="ARBA" id="ARBA00061570"/>
    </source>
</evidence>
<dbReference type="Pfam" id="PF06480">
    <property type="entry name" value="FtsH_ext"/>
    <property type="match status" value="1"/>
</dbReference>
<comment type="cofactor">
    <cofactor evidence="15">
        <name>Zn(2+)</name>
        <dbReference type="ChEBI" id="CHEBI:29105"/>
    </cofactor>
    <text evidence="15">Binds 1 zinc ion per subunit.</text>
</comment>
<keyword evidence="3 15" id="KW-1003">Cell membrane</keyword>
<dbReference type="GO" id="GO:0005524">
    <property type="term" value="F:ATP binding"/>
    <property type="evidence" value="ECO:0007669"/>
    <property type="project" value="UniProtKB-UniRule"/>
</dbReference>
<reference evidence="19" key="1">
    <citation type="submission" date="2019-04" db="EMBL/GenBank/DDBJ databases">
        <title>Whole genome sequencing of cave bacteria.</title>
        <authorList>
            <person name="Gan H.M."/>
            <person name="Barton H."/>
            <person name="Savka M.A."/>
        </authorList>
    </citation>
    <scope>NUCLEOTIDE SEQUENCE [LARGE SCALE GENOMIC DNA]</scope>
    <source>
        <strain evidence="19">LC387</strain>
    </source>
</reference>
<dbReference type="Gene3D" id="3.40.50.300">
    <property type="entry name" value="P-loop containing nucleotide triphosphate hydrolases"/>
    <property type="match status" value="1"/>
</dbReference>
<keyword evidence="8 15" id="KW-0378">Hydrolase</keyword>
<proteinExistence type="inferred from homology"/>
<dbReference type="GO" id="GO:0008270">
    <property type="term" value="F:zinc ion binding"/>
    <property type="evidence" value="ECO:0007669"/>
    <property type="project" value="UniProtKB-UniRule"/>
</dbReference>
<keyword evidence="12 15" id="KW-0482">Metalloprotease</keyword>
<dbReference type="FunFam" id="3.40.50.300:FF:000001">
    <property type="entry name" value="ATP-dependent zinc metalloprotease FtsH"/>
    <property type="match status" value="1"/>
</dbReference>
<evidence type="ECO:0000256" key="13">
    <source>
        <dbReference type="ARBA" id="ARBA00023136"/>
    </source>
</evidence>
<dbReference type="RefSeq" id="WP_046827742.1">
    <property type="nucleotide sequence ID" value="NZ_LBIA02000001.1"/>
</dbReference>
<keyword evidence="20" id="KW-1185">Reference proteome</keyword>
<dbReference type="EC" id="3.4.24.-" evidence="15"/>
<dbReference type="InterPro" id="IPR003960">
    <property type="entry name" value="ATPase_AAA_CS"/>
</dbReference>
<keyword evidence="6 15" id="KW-0479">Metal-binding</keyword>
<keyword evidence="13 15" id="KW-0472">Membrane</keyword>
<feature type="binding site" evidence="15">
    <location>
        <position position="418"/>
    </location>
    <ligand>
        <name>Zn(2+)</name>
        <dbReference type="ChEBI" id="CHEBI:29105"/>
        <note>catalytic</note>
    </ligand>
</feature>
<dbReference type="Proteomes" id="UP000034832">
    <property type="component" value="Unassembled WGS sequence"/>
</dbReference>
<gene>
    <name evidence="15" type="primary">ftsH</name>
    <name evidence="19" type="ORF">YH63_009965</name>
</gene>
<dbReference type="PROSITE" id="PS00674">
    <property type="entry name" value="AAA"/>
    <property type="match status" value="1"/>
</dbReference>
<dbReference type="SMART" id="SM00382">
    <property type="entry name" value="AAA"/>
    <property type="match status" value="1"/>
</dbReference>
<dbReference type="Pfam" id="PF17862">
    <property type="entry name" value="AAA_lid_3"/>
    <property type="match status" value="1"/>
</dbReference>
<evidence type="ECO:0000256" key="4">
    <source>
        <dbReference type="ARBA" id="ARBA00022670"/>
    </source>
</evidence>
<dbReference type="GO" id="GO:0004176">
    <property type="term" value="F:ATP-dependent peptidase activity"/>
    <property type="evidence" value="ECO:0007669"/>
    <property type="project" value="InterPro"/>
</dbReference>
<dbReference type="InterPro" id="IPR005936">
    <property type="entry name" value="FtsH"/>
</dbReference>
<evidence type="ECO:0000256" key="2">
    <source>
        <dbReference type="ARBA" id="ARBA00010044"/>
    </source>
</evidence>
<evidence type="ECO:0000256" key="3">
    <source>
        <dbReference type="ARBA" id="ARBA00022475"/>
    </source>
</evidence>
<dbReference type="HAMAP" id="MF_01458">
    <property type="entry name" value="FtsH"/>
    <property type="match status" value="1"/>
</dbReference>
<dbReference type="NCBIfam" id="TIGR01241">
    <property type="entry name" value="FtsH_fam"/>
    <property type="match status" value="1"/>
</dbReference>
<dbReference type="InterPro" id="IPR003959">
    <property type="entry name" value="ATPase_AAA_core"/>
</dbReference>
<dbReference type="EMBL" id="LBIA02000001">
    <property type="protein sequence ID" value="TKT71713.1"/>
    <property type="molecule type" value="Genomic_DNA"/>
</dbReference>
<evidence type="ECO:0000256" key="16">
    <source>
        <dbReference type="RuleBase" id="RU003651"/>
    </source>
</evidence>
<evidence type="ECO:0000256" key="1">
    <source>
        <dbReference type="ARBA" id="ARBA00004370"/>
    </source>
</evidence>
<feature type="domain" description="AAA+ ATPase" evidence="18">
    <location>
        <begin position="188"/>
        <end position="327"/>
    </location>
</feature>
<evidence type="ECO:0000256" key="10">
    <source>
        <dbReference type="ARBA" id="ARBA00022840"/>
    </source>
</evidence>
<comment type="similarity">
    <text evidence="2 15">In the C-terminal section; belongs to the peptidase M41 family.</text>
</comment>
<dbReference type="SUPFAM" id="SSF52540">
    <property type="entry name" value="P-loop containing nucleoside triphosphate hydrolases"/>
    <property type="match status" value="1"/>
</dbReference>
<dbReference type="InterPro" id="IPR041569">
    <property type="entry name" value="AAA_lid_3"/>
</dbReference>
<keyword evidence="11 15" id="KW-1133">Transmembrane helix</keyword>
<dbReference type="FunFam" id="1.10.8.60:FF:000001">
    <property type="entry name" value="ATP-dependent zinc metalloprotease FtsH"/>
    <property type="match status" value="1"/>
</dbReference>
<dbReference type="GO" id="GO:0005886">
    <property type="term" value="C:plasma membrane"/>
    <property type="evidence" value="ECO:0007669"/>
    <property type="project" value="UniProtKB-SubCell"/>
</dbReference>
<evidence type="ECO:0000256" key="7">
    <source>
        <dbReference type="ARBA" id="ARBA00022741"/>
    </source>
</evidence>
<feature type="active site" evidence="15">
    <location>
        <position position="419"/>
    </location>
</feature>
<dbReference type="Pfam" id="PF01434">
    <property type="entry name" value="Peptidase_M41"/>
    <property type="match status" value="1"/>
</dbReference>
<evidence type="ECO:0000256" key="17">
    <source>
        <dbReference type="SAM" id="MobiDB-lite"/>
    </source>
</evidence>
<keyword evidence="4 15" id="KW-0645">Protease</keyword>
<dbReference type="FunFam" id="1.20.58.760:FF:000001">
    <property type="entry name" value="ATP-dependent zinc metalloprotease FtsH"/>
    <property type="match status" value="1"/>
</dbReference>
<comment type="subunit">
    <text evidence="15">Homohexamer.</text>
</comment>
<sequence length="638" mass="69847">MNANLRNFALWVIIVLLLLALFTLFQNPGQRTASQDISFSQLLTEVDQNRVRDVVIQGPDINGTFTNGSTFHTYAPSDPTLVKRLYDGKVSITAKPPGDNVPWFVSLLVSWLPFIALIGVWVFLSRQMQGGAGKAMGFGKSRAKMLTEAHGRVTFEDVAGVDEAKQDLQEIVEFLRDPGKYQRLGGRIPRGVLLVGPPGTGKTLIARAVAGEANVPFFTISGSDFVEMFVGVGASRVRDMFEQAKKNAPCIIFIDEIDAVGRHRGAGLGGGNDEREQTLNQLLVEMDGFEANEGVILIAATNRPDVLDPALLRPGRFDRQVVVPNPDVVGREQILKVHVRKVPLAPDINLKTIARGTPGFSGADLMNLVNEAALTAARRNKRMVTQSEFEEAKDKVMMGAERKSLVMTEEEKMLTAYHEGGHAIVGLNVIATDPIHKATIIPRGRALGMVMQLPERDKLSMSLEQMTSRLAIMMGGRVAEELIFGKEKVTSGASSDIEQATRLARMMVTRWGLSEELGTVSYGENQDEVFLGMSVSRTQNASEATVQKIDKEIRRFVEEGYKEATRILTEKRADLETLAKGLLEFETLSGDEITDLLNGKKPNRESVLEPTGPRTSAVPPAGKPRPRPDAGLEPQPQA</sequence>
<dbReference type="PANTHER" id="PTHR23076:SF97">
    <property type="entry name" value="ATP-DEPENDENT ZINC METALLOPROTEASE YME1L1"/>
    <property type="match status" value="1"/>
</dbReference>
<comment type="function">
    <text evidence="15">Acts as a processive, ATP-dependent zinc metallopeptidase for both cytoplasmic and membrane proteins. Plays a role in the quality control of integral membrane proteins.</text>
</comment>
<keyword evidence="9 15" id="KW-0862">Zinc</keyword>
<dbReference type="GO" id="GO:0016887">
    <property type="term" value="F:ATP hydrolysis activity"/>
    <property type="evidence" value="ECO:0007669"/>
    <property type="project" value="UniProtKB-UniRule"/>
</dbReference>
<evidence type="ECO:0000256" key="15">
    <source>
        <dbReference type="HAMAP-Rule" id="MF_01458"/>
    </source>
</evidence>
<evidence type="ECO:0000256" key="8">
    <source>
        <dbReference type="ARBA" id="ARBA00022801"/>
    </source>
</evidence>
<dbReference type="Gene3D" id="3.30.720.210">
    <property type="match status" value="1"/>
</dbReference>
<name>A0A4V6BE57_9BRAD</name>
<dbReference type="InterPro" id="IPR027417">
    <property type="entry name" value="P-loop_NTPase"/>
</dbReference>
<comment type="similarity">
    <text evidence="14 15">In the central section; belongs to the AAA ATPase family.</text>
</comment>
<protein>
    <recommendedName>
        <fullName evidence="15">ATP-dependent zinc metalloprotease FtsH</fullName>
        <ecNumber evidence="15">3.4.24.-</ecNumber>
    </recommendedName>
</protein>
<dbReference type="AlphaFoldDB" id="A0A4V6BE57"/>
<comment type="caution">
    <text evidence="19">The sequence shown here is derived from an EMBL/GenBank/DDBJ whole genome shotgun (WGS) entry which is preliminary data.</text>
</comment>
<evidence type="ECO:0000256" key="9">
    <source>
        <dbReference type="ARBA" id="ARBA00022833"/>
    </source>
</evidence>
<dbReference type="PANTHER" id="PTHR23076">
    <property type="entry name" value="METALLOPROTEASE M41 FTSH"/>
    <property type="match status" value="1"/>
</dbReference>
<dbReference type="Gene3D" id="1.20.58.760">
    <property type="entry name" value="Peptidase M41"/>
    <property type="match status" value="1"/>
</dbReference>
<dbReference type="Pfam" id="PF00004">
    <property type="entry name" value="AAA"/>
    <property type="match status" value="1"/>
</dbReference>
<feature type="binding site" evidence="15">
    <location>
        <position position="496"/>
    </location>
    <ligand>
        <name>Zn(2+)</name>
        <dbReference type="ChEBI" id="CHEBI:29105"/>
        <note>catalytic</note>
    </ligand>
</feature>
<comment type="subcellular location">
    <subcellularLocation>
        <location evidence="15">Cell membrane</location>
        <topology evidence="15">Multi-pass membrane protein</topology>
        <orientation evidence="15">Cytoplasmic side</orientation>
    </subcellularLocation>
    <subcellularLocation>
        <location evidence="1">Membrane</location>
    </subcellularLocation>
</comment>
<dbReference type="InterPro" id="IPR037219">
    <property type="entry name" value="Peptidase_M41-like"/>
</dbReference>
<dbReference type="Gene3D" id="1.10.8.60">
    <property type="match status" value="1"/>
</dbReference>
<feature type="region of interest" description="Disordered" evidence="17">
    <location>
        <begin position="594"/>
        <end position="638"/>
    </location>
</feature>
<dbReference type="OrthoDB" id="9809379at2"/>
<keyword evidence="10 15" id="KW-0067">ATP-binding</keyword>
<comment type="similarity">
    <text evidence="16">Belongs to the AAA ATPase family.</text>
</comment>
<feature type="binding site" evidence="15">
    <location>
        <begin position="196"/>
        <end position="203"/>
    </location>
    <ligand>
        <name>ATP</name>
        <dbReference type="ChEBI" id="CHEBI:30616"/>
    </ligand>
</feature>
<dbReference type="InterPro" id="IPR003593">
    <property type="entry name" value="AAA+_ATPase"/>
</dbReference>
<evidence type="ECO:0000259" key="18">
    <source>
        <dbReference type="SMART" id="SM00382"/>
    </source>
</evidence>
<keyword evidence="5 15" id="KW-0812">Transmembrane</keyword>
<feature type="binding site" evidence="15">
    <location>
        <position position="422"/>
    </location>
    <ligand>
        <name>Zn(2+)</name>
        <dbReference type="ChEBI" id="CHEBI:29105"/>
        <note>catalytic</note>
    </ligand>
</feature>
<dbReference type="CDD" id="cd19501">
    <property type="entry name" value="RecA-like_FtsH"/>
    <property type="match status" value="1"/>
</dbReference>
<accession>A0A4V6BE57</accession>
<evidence type="ECO:0000256" key="6">
    <source>
        <dbReference type="ARBA" id="ARBA00022723"/>
    </source>
</evidence>
<evidence type="ECO:0000256" key="12">
    <source>
        <dbReference type="ARBA" id="ARBA00023049"/>
    </source>
</evidence>
<organism evidence="19 20">
    <name type="scientific">Afipia massiliensis</name>
    <dbReference type="NCBI Taxonomy" id="211460"/>
    <lineage>
        <taxon>Bacteria</taxon>
        <taxon>Pseudomonadati</taxon>
        <taxon>Pseudomonadota</taxon>
        <taxon>Alphaproteobacteria</taxon>
        <taxon>Hyphomicrobiales</taxon>
        <taxon>Nitrobacteraceae</taxon>
        <taxon>Afipia</taxon>
    </lineage>
</organism>
<dbReference type="GO" id="GO:0004222">
    <property type="term" value="F:metalloendopeptidase activity"/>
    <property type="evidence" value="ECO:0007669"/>
    <property type="project" value="InterPro"/>
</dbReference>
<comment type="caution">
    <text evidence="15">Lacks conserved residue(s) required for the propagation of feature annotation.</text>
</comment>